<protein>
    <recommendedName>
        <fullName evidence="3">DAGKc domain-containing protein</fullName>
    </recommendedName>
</protein>
<accession>A0A2H0W9J9</accession>
<comment type="caution">
    <text evidence="1">The sequence shown here is derived from an EMBL/GenBank/DDBJ whole genome shotgun (WGS) entry which is preliminary data.</text>
</comment>
<dbReference type="InterPro" id="IPR016064">
    <property type="entry name" value="NAD/diacylglycerol_kinase_sf"/>
</dbReference>
<dbReference type="SUPFAM" id="SSF111331">
    <property type="entry name" value="NAD kinase/diacylglycerol kinase-like"/>
    <property type="match status" value="1"/>
</dbReference>
<evidence type="ECO:0000313" key="1">
    <source>
        <dbReference type="EMBL" id="PIS08037.1"/>
    </source>
</evidence>
<sequence length="251" mass="27589">MYYYIFDLKKCRKHSQVADIKNYLASLGISGEFTYPSAATNIEELVDLGLSKKYNTIVGVGGDEIADRIASKIVGHPEAMGLIPLEASSDLTHLIGTANWKDAAENLRYRRIIETRIGLTANGSGFLTNLNLNLKNPTEVTLEFRDYLVQARAISVLVSNFSQGVKKIAPDHLDIVMKNAAPKPAGLLATFSNLFSSKNENLGYSMFRARSLRIFTNSQVNLLSGGYVVAKTPQLVESSDEDLRLIVGKKT</sequence>
<reference evidence="2" key="1">
    <citation type="submission" date="2017-09" db="EMBL/GenBank/DDBJ databases">
        <title>Depth-based differentiation of microbial function through sediment-hosted aquifers and enrichment of novel symbionts in the deep terrestrial subsurface.</title>
        <authorList>
            <person name="Probst A.J."/>
            <person name="Ladd B."/>
            <person name="Jarett J.K."/>
            <person name="Geller-Mcgrath D.E."/>
            <person name="Sieber C.M.K."/>
            <person name="Emerson J.B."/>
            <person name="Anantharaman K."/>
            <person name="Thomas B.C."/>
            <person name="Malmstrom R."/>
            <person name="Stieglmeier M."/>
            <person name="Klingl A."/>
            <person name="Woyke T."/>
            <person name="Ryan C.M."/>
            <person name="Banfield J.F."/>
        </authorList>
    </citation>
    <scope>NUCLEOTIDE SEQUENCE [LARGE SCALE GENOMIC DNA]</scope>
</reference>
<dbReference type="InterPro" id="IPR017438">
    <property type="entry name" value="ATP-NAD_kinase_N"/>
</dbReference>
<dbReference type="Gene3D" id="3.40.50.10330">
    <property type="entry name" value="Probable inorganic polyphosphate/atp-NAD kinase, domain 1"/>
    <property type="match status" value="1"/>
</dbReference>
<dbReference type="EMBL" id="PEZW01000004">
    <property type="protein sequence ID" value="PIS08037.1"/>
    <property type="molecule type" value="Genomic_DNA"/>
</dbReference>
<dbReference type="Proteomes" id="UP000231382">
    <property type="component" value="Unassembled WGS sequence"/>
</dbReference>
<organism evidence="1 2">
    <name type="scientific">Candidatus Berkelbacteria bacterium CG10_big_fil_rev_8_21_14_0_10_43_13</name>
    <dbReference type="NCBI Taxonomy" id="1974514"/>
    <lineage>
        <taxon>Bacteria</taxon>
        <taxon>Candidatus Berkelbacteria</taxon>
    </lineage>
</organism>
<evidence type="ECO:0000313" key="2">
    <source>
        <dbReference type="Proteomes" id="UP000231382"/>
    </source>
</evidence>
<dbReference type="AlphaFoldDB" id="A0A2H0W9J9"/>
<name>A0A2H0W9J9_9BACT</name>
<evidence type="ECO:0008006" key="3">
    <source>
        <dbReference type="Google" id="ProtNLM"/>
    </source>
</evidence>
<gene>
    <name evidence="1" type="ORF">COT78_00440</name>
</gene>
<proteinExistence type="predicted"/>